<keyword evidence="4" id="KW-0418">Kinase</keyword>
<organism evidence="4 5">
    <name type="scientific">Nonlabens tegetincola</name>
    <dbReference type="NCBI Taxonomy" id="323273"/>
    <lineage>
        <taxon>Bacteria</taxon>
        <taxon>Pseudomonadati</taxon>
        <taxon>Bacteroidota</taxon>
        <taxon>Flavobacteriia</taxon>
        <taxon>Flavobacteriales</taxon>
        <taxon>Flavobacteriaceae</taxon>
        <taxon>Nonlabens</taxon>
    </lineage>
</organism>
<gene>
    <name evidence="4" type="ORF">JCM19294_485</name>
</gene>
<name>A0A090Q1Q7_9FLAO</name>
<dbReference type="InterPro" id="IPR041108">
    <property type="entry name" value="PP_kinase_C_1"/>
</dbReference>
<dbReference type="Pfam" id="PF13090">
    <property type="entry name" value="PP_kinase_C"/>
    <property type="match status" value="1"/>
</dbReference>
<evidence type="ECO:0000259" key="3">
    <source>
        <dbReference type="PROSITE" id="PS50035"/>
    </source>
</evidence>
<dbReference type="AlphaFoldDB" id="A0A090Q1Q7"/>
<dbReference type="InterPro" id="IPR025200">
    <property type="entry name" value="PPK_C_dom2"/>
</dbReference>
<accession>A0A090Q1Q7</accession>
<comment type="caution">
    <text evidence="4">The sequence shown here is derived from an EMBL/GenBank/DDBJ whole genome shotgun (WGS) entry which is preliminary data.</text>
</comment>
<dbReference type="SUPFAM" id="SSF143724">
    <property type="entry name" value="PHP14-like"/>
    <property type="match status" value="1"/>
</dbReference>
<feature type="domain" description="PLD phosphodiesterase" evidence="3">
    <location>
        <begin position="340"/>
        <end position="374"/>
    </location>
</feature>
<dbReference type="PANTHER" id="PTHR30218:SF0">
    <property type="entry name" value="POLYPHOSPHATE KINASE"/>
    <property type="match status" value="1"/>
</dbReference>
<comment type="function">
    <text evidence="2">Catalyzes the reversible transfer of the terminal phosphate of ATP to form a long-chain polyphosphate (polyP).</text>
</comment>
<evidence type="ECO:0000256" key="1">
    <source>
        <dbReference type="ARBA" id="ARBA00022842"/>
    </source>
</evidence>
<dbReference type="RefSeq" id="WP_369385861.1">
    <property type="nucleotide sequence ID" value="NZ_BBML01000004.1"/>
</dbReference>
<comment type="PTM">
    <text evidence="2">An intermediate of this reaction is the autophosphorylated ppk in which a phosphate is covalently linked to a histidine residue through a N-P bond.</text>
</comment>
<dbReference type="NCBIfam" id="NF003917">
    <property type="entry name" value="PRK05443.1-1"/>
    <property type="match status" value="1"/>
</dbReference>
<dbReference type="Gene3D" id="3.30.870.10">
    <property type="entry name" value="Endonuclease Chain A"/>
    <property type="match status" value="2"/>
</dbReference>
<dbReference type="Pfam" id="PF02503">
    <property type="entry name" value="PP_kinase"/>
    <property type="match status" value="1"/>
</dbReference>
<dbReference type="Proteomes" id="UP000029221">
    <property type="component" value="Unassembled WGS sequence"/>
</dbReference>
<dbReference type="InterPro" id="IPR003414">
    <property type="entry name" value="PP_kinase"/>
</dbReference>
<evidence type="ECO:0000256" key="2">
    <source>
        <dbReference type="RuleBase" id="RU003800"/>
    </source>
</evidence>
<dbReference type="Pfam" id="PF17941">
    <property type="entry name" value="PP_kinase_C_1"/>
    <property type="match status" value="1"/>
</dbReference>
<keyword evidence="2" id="KW-0597">Phosphoprotein</keyword>
<keyword evidence="2 4" id="KW-0808">Transferase</keyword>
<dbReference type="InterPro" id="IPR001736">
    <property type="entry name" value="PLipase_D/transphosphatidylase"/>
</dbReference>
<dbReference type="GO" id="GO:0006799">
    <property type="term" value="P:polyphosphate biosynthetic process"/>
    <property type="evidence" value="ECO:0007669"/>
    <property type="project" value="InterPro"/>
</dbReference>
<dbReference type="SUPFAM" id="SSF56024">
    <property type="entry name" value="Phospholipase D/nuclease"/>
    <property type="match status" value="2"/>
</dbReference>
<dbReference type="PROSITE" id="PS50035">
    <property type="entry name" value="PLD"/>
    <property type="match status" value="1"/>
</dbReference>
<dbReference type="NCBIfam" id="TIGR03705">
    <property type="entry name" value="poly_P_kin"/>
    <property type="match status" value="1"/>
</dbReference>
<dbReference type="InterPro" id="IPR024953">
    <property type="entry name" value="PP_kinase_middle"/>
</dbReference>
<dbReference type="EMBL" id="BBML01000004">
    <property type="protein sequence ID" value="GAK96979.1"/>
    <property type="molecule type" value="Genomic_DNA"/>
</dbReference>
<keyword evidence="5" id="KW-1185">Reference proteome</keyword>
<sequence length="596" mass="69279">MAKVQEQQHFLGTIFHESIKPELEDYGIFLHDEISLKKDHKLLADKWFKEHYEDNLDISYINAGTQSNIFLENQRLYLLVTFNDKDKYGLVKIPKDSGRFITLVKDNHHAHIAFIDDIIKLQLDRFFSNEITGYYSIKLSRDAELYVEDFAEGTLAEKIYKSLEQRNIGEPTRLLYDDSIPDKVIKNVRKSLELSKIDLVKGGTYHNFDDFFGFPKPFNNPDLYLESKKEIEHKEFESNEDYFALIDKQDQLIHTPFMSFDYVSDLVKQAANDNTTEFIKISLYRVADDSKLVQALLKAVENEIEVVVFVEAKARFDEKNNIKWGQILEEKGARVIWSFPNIKVHSKALLIQKRIDGEKKRYAYIGTGNFNSKTAKVYCDHGLFTSHKPITKDLYQVFKVLEGDLIIPKPKHLLVSPYNTRQTFEDLIRAEIDEAQLGKPAAIWAKMNQLEDPRIIELLYKASQAGVTITLLVRGFSCLIPGLKNLSENITCYSIVDTYLEHGRIYKFNNAGNPKLFIGSADWMTRNLDRRIEVLVPIYDERIYEELNTILTLQLNDTDKARIHDQSESNNFRKSEKQDVVNSQTEIREYLKKLHS</sequence>
<comment type="similarity">
    <text evidence="2">Belongs to the polyphosphate kinase 1 (PPK1) family.</text>
</comment>
<proteinExistence type="inferred from homology"/>
<dbReference type="GO" id="GO:0008976">
    <property type="term" value="F:polyphosphate kinase activity"/>
    <property type="evidence" value="ECO:0007669"/>
    <property type="project" value="UniProtKB-EC"/>
</dbReference>
<dbReference type="STRING" id="319236.BST91_03780"/>
<reference evidence="4" key="1">
    <citation type="journal article" date="2014" name="Genome Announc.">
        <title>Draft Genome Sequences of Marine Flavobacterium Nonlabens Strains NR17, NR24, NR27, NR32, NR33, and Ara13.</title>
        <authorList>
            <person name="Nakanishi M."/>
            <person name="Meirelles P."/>
            <person name="Suzuki R."/>
            <person name="Takatani N."/>
            <person name="Mino S."/>
            <person name="Suda W."/>
            <person name="Oshima K."/>
            <person name="Hattori M."/>
            <person name="Ohkuma M."/>
            <person name="Hosokawa M."/>
            <person name="Miyashita K."/>
            <person name="Thompson F.L."/>
            <person name="Niwa A."/>
            <person name="Sawabe T."/>
            <person name="Sawabe T."/>
        </authorList>
    </citation>
    <scope>NUCLEOTIDE SEQUENCE [LARGE SCALE GENOMIC DNA]</scope>
    <source>
        <strain evidence="4">JCM 19294</strain>
    </source>
</reference>
<evidence type="ECO:0000313" key="4">
    <source>
        <dbReference type="EMBL" id="GAK96979.1"/>
    </source>
</evidence>
<keyword evidence="1" id="KW-0460">Magnesium</keyword>
<dbReference type="InterPro" id="IPR036830">
    <property type="entry name" value="PP_kinase_middle_dom_sf"/>
</dbReference>
<comment type="catalytic activity">
    <reaction evidence="2">
        <text>[phosphate](n) + ATP = [phosphate](n+1) + ADP</text>
        <dbReference type="Rhea" id="RHEA:19573"/>
        <dbReference type="Rhea" id="RHEA-COMP:9859"/>
        <dbReference type="Rhea" id="RHEA-COMP:14280"/>
        <dbReference type="ChEBI" id="CHEBI:16838"/>
        <dbReference type="ChEBI" id="CHEBI:30616"/>
        <dbReference type="ChEBI" id="CHEBI:456216"/>
        <dbReference type="EC" id="2.7.4.1"/>
    </reaction>
</comment>
<dbReference type="GO" id="GO:0009358">
    <property type="term" value="C:polyphosphate kinase complex"/>
    <property type="evidence" value="ECO:0007669"/>
    <property type="project" value="InterPro"/>
</dbReference>
<protein>
    <recommendedName>
        <fullName evidence="2">Polyphosphate kinase</fullName>
        <ecNumber evidence="2">2.7.4.1</ecNumber>
    </recommendedName>
</protein>
<dbReference type="PANTHER" id="PTHR30218">
    <property type="entry name" value="POLYPHOSPHATE KINASE"/>
    <property type="match status" value="1"/>
</dbReference>
<dbReference type="EC" id="2.7.4.1" evidence="2"/>
<dbReference type="eggNOG" id="COG0855">
    <property type="taxonomic scope" value="Bacteria"/>
</dbReference>
<dbReference type="Gene3D" id="3.30.1840.10">
    <property type="entry name" value="Polyphosphate kinase middle domain"/>
    <property type="match status" value="1"/>
</dbReference>
<evidence type="ECO:0000313" key="5">
    <source>
        <dbReference type="Proteomes" id="UP000029221"/>
    </source>
</evidence>